<keyword evidence="2" id="KW-1185">Reference proteome</keyword>
<dbReference type="AlphaFoldDB" id="A0A0J7KNU2"/>
<evidence type="ECO:0000313" key="2">
    <source>
        <dbReference type="Proteomes" id="UP000036403"/>
    </source>
</evidence>
<gene>
    <name evidence="1" type="ORF">RF55_8177</name>
</gene>
<name>A0A0J7KNU2_LASNI</name>
<protein>
    <submittedName>
        <fullName evidence="1">Muts2 protein</fullName>
    </submittedName>
</protein>
<sequence length="124" mass="13726">MASASMSPLMAMRFSGVNKTVTSEDPQKAKREAAKKIYQDAQEHVARAETIIEKALIDLKRLKEDPLDSKEAGSEELRKAITRDTEIIIGLMEAGREGYRQRCSQAEFNYRQAGGVIAPDGTLP</sequence>
<accession>A0A0J7KNU2</accession>
<dbReference type="PaxDb" id="67767-A0A0J7KNU2"/>
<proteinExistence type="predicted"/>
<reference evidence="1 2" key="1">
    <citation type="submission" date="2015-04" db="EMBL/GenBank/DDBJ databases">
        <title>Lasius niger genome sequencing.</title>
        <authorList>
            <person name="Konorov E.A."/>
            <person name="Nikitin M.A."/>
            <person name="Kirill M.V."/>
            <person name="Chang P."/>
        </authorList>
    </citation>
    <scope>NUCLEOTIDE SEQUENCE [LARGE SCALE GENOMIC DNA]</scope>
    <source>
        <tissue evidence="1">Whole</tissue>
    </source>
</reference>
<comment type="caution">
    <text evidence="1">The sequence shown here is derived from an EMBL/GenBank/DDBJ whole genome shotgun (WGS) entry which is preliminary data.</text>
</comment>
<organism evidence="1 2">
    <name type="scientific">Lasius niger</name>
    <name type="common">Black garden ant</name>
    <dbReference type="NCBI Taxonomy" id="67767"/>
    <lineage>
        <taxon>Eukaryota</taxon>
        <taxon>Metazoa</taxon>
        <taxon>Ecdysozoa</taxon>
        <taxon>Arthropoda</taxon>
        <taxon>Hexapoda</taxon>
        <taxon>Insecta</taxon>
        <taxon>Pterygota</taxon>
        <taxon>Neoptera</taxon>
        <taxon>Endopterygota</taxon>
        <taxon>Hymenoptera</taxon>
        <taxon>Apocrita</taxon>
        <taxon>Aculeata</taxon>
        <taxon>Formicoidea</taxon>
        <taxon>Formicidae</taxon>
        <taxon>Formicinae</taxon>
        <taxon>Lasius</taxon>
        <taxon>Lasius</taxon>
    </lineage>
</organism>
<dbReference type="Proteomes" id="UP000036403">
    <property type="component" value="Unassembled WGS sequence"/>
</dbReference>
<evidence type="ECO:0000313" key="1">
    <source>
        <dbReference type="EMBL" id="KMQ91909.1"/>
    </source>
</evidence>
<dbReference type="EMBL" id="LBMM01005012">
    <property type="protein sequence ID" value="KMQ91909.1"/>
    <property type="molecule type" value="Genomic_DNA"/>
</dbReference>